<evidence type="ECO:0000313" key="3">
    <source>
        <dbReference type="EMBL" id="CAD6202552.1"/>
    </source>
</evidence>
<organism evidence="3 4">
    <name type="scientific">Miscanthus lutarioriparius</name>
    <dbReference type="NCBI Taxonomy" id="422564"/>
    <lineage>
        <taxon>Eukaryota</taxon>
        <taxon>Viridiplantae</taxon>
        <taxon>Streptophyta</taxon>
        <taxon>Embryophyta</taxon>
        <taxon>Tracheophyta</taxon>
        <taxon>Spermatophyta</taxon>
        <taxon>Magnoliopsida</taxon>
        <taxon>Liliopsida</taxon>
        <taxon>Poales</taxon>
        <taxon>Poaceae</taxon>
        <taxon>PACMAD clade</taxon>
        <taxon>Panicoideae</taxon>
        <taxon>Andropogonodae</taxon>
        <taxon>Andropogoneae</taxon>
        <taxon>Saccharinae</taxon>
        <taxon>Miscanthus</taxon>
    </lineage>
</organism>
<sequence>MEEGGSCRAAVLPDELIVDILARLPAKSLCRCKCVSWAWRTLISDPDHRGRFAQTLSGLFFSRHRGSHPPWPRGFVGLPTSPPGVDTALSFLPPTCWDMDLLDSCNGSLLLRCQDTRERPSPPPFYVVCNLATGEWVAVPQPRHTQGLYGPPDTASSPSGRCSPIPGGAREVRLLPFWPRELLGPARCHHVRRRRGKLARRYRQRRARRDAAQLVCGRGCASSTGEEAEEARGRHVRRRRRGGRAPARAPGAAMFVAGVGRGRGPTGRGPGCLAPNFPYVLLAAAMDPIVGHGGARASKDRERRNRRGQKCNFL</sequence>
<reference evidence="3" key="1">
    <citation type="submission" date="2020-10" db="EMBL/GenBank/DDBJ databases">
        <authorList>
            <person name="Han B."/>
            <person name="Lu T."/>
            <person name="Zhao Q."/>
            <person name="Huang X."/>
            <person name="Zhao Y."/>
        </authorList>
    </citation>
    <scope>NUCLEOTIDE SEQUENCE</scope>
</reference>
<dbReference type="PANTHER" id="PTHR35546">
    <property type="entry name" value="F-BOX PROTEIN INTERACTION DOMAIN PROTEIN-RELATED"/>
    <property type="match status" value="1"/>
</dbReference>
<dbReference type="PROSITE" id="PS50181">
    <property type="entry name" value="FBOX"/>
    <property type="match status" value="1"/>
</dbReference>
<evidence type="ECO:0000259" key="2">
    <source>
        <dbReference type="PROSITE" id="PS50181"/>
    </source>
</evidence>
<dbReference type="InterPro" id="IPR036047">
    <property type="entry name" value="F-box-like_dom_sf"/>
</dbReference>
<gene>
    <name evidence="3" type="ORF">NCGR_LOCUS840</name>
</gene>
<feature type="compositionally biased region" description="Basic residues" evidence="1">
    <location>
        <begin position="304"/>
        <end position="314"/>
    </location>
</feature>
<name>A0A811M746_9POAL</name>
<comment type="caution">
    <text evidence="3">The sequence shown here is derived from an EMBL/GenBank/DDBJ whole genome shotgun (WGS) entry which is preliminary data.</text>
</comment>
<feature type="region of interest" description="Disordered" evidence="1">
    <location>
        <begin position="226"/>
        <end position="249"/>
    </location>
</feature>
<dbReference type="Proteomes" id="UP000604825">
    <property type="component" value="Unassembled WGS sequence"/>
</dbReference>
<dbReference type="SUPFAM" id="SSF81383">
    <property type="entry name" value="F-box domain"/>
    <property type="match status" value="1"/>
</dbReference>
<dbReference type="PANTHER" id="PTHR35546:SF80">
    <property type="entry name" value="F-BOX DOMAIN CONTAINING PROTEIN EXPRESSED"/>
    <property type="match status" value="1"/>
</dbReference>
<feature type="region of interest" description="Disordered" evidence="1">
    <location>
        <begin position="292"/>
        <end position="314"/>
    </location>
</feature>
<dbReference type="SMART" id="SM00256">
    <property type="entry name" value="FBOX"/>
    <property type="match status" value="1"/>
</dbReference>
<dbReference type="InterPro" id="IPR001810">
    <property type="entry name" value="F-box_dom"/>
</dbReference>
<dbReference type="InterPro" id="IPR055290">
    <property type="entry name" value="At3g26010-like"/>
</dbReference>
<dbReference type="EMBL" id="CAJGYO010000001">
    <property type="protein sequence ID" value="CAD6202552.1"/>
    <property type="molecule type" value="Genomic_DNA"/>
</dbReference>
<dbReference type="AlphaFoldDB" id="A0A811M746"/>
<proteinExistence type="predicted"/>
<feature type="domain" description="F-box" evidence="2">
    <location>
        <begin position="6"/>
        <end position="56"/>
    </location>
</feature>
<evidence type="ECO:0000256" key="1">
    <source>
        <dbReference type="SAM" id="MobiDB-lite"/>
    </source>
</evidence>
<dbReference type="Pfam" id="PF12937">
    <property type="entry name" value="F-box-like"/>
    <property type="match status" value="1"/>
</dbReference>
<accession>A0A811M746</accession>
<feature type="compositionally biased region" description="Basic residues" evidence="1">
    <location>
        <begin position="234"/>
        <end position="243"/>
    </location>
</feature>
<dbReference type="Gene3D" id="1.20.1280.50">
    <property type="match status" value="1"/>
</dbReference>
<protein>
    <recommendedName>
        <fullName evidence="2">F-box domain-containing protein</fullName>
    </recommendedName>
</protein>
<dbReference type="OrthoDB" id="1939605at2759"/>
<dbReference type="CDD" id="cd22157">
    <property type="entry name" value="F-box_AtFBW1-like"/>
    <property type="match status" value="1"/>
</dbReference>
<keyword evidence="4" id="KW-1185">Reference proteome</keyword>
<evidence type="ECO:0000313" key="4">
    <source>
        <dbReference type="Proteomes" id="UP000604825"/>
    </source>
</evidence>